<dbReference type="AlphaFoldDB" id="A0A4Q0VKU3"/>
<evidence type="ECO:0000313" key="1">
    <source>
        <dbReference type="EMBL" id="RXI79084.1"/>
    </source>
</evidence>
<reference evidence="1 2" key="1">
    <citation type="submission" date="2018-08" db="EMBL/GenBank/DDBJ databases">
        <title>Lactobacillus suantsai sp. nov., isolated from traditional fermented suan-tsai in Taiwan.</title>
        <authorList>
            <person name="Huang C.-H."/>
        </authorList>
    </citation>
    <scope>NUCLEOTIDE SEQUENCE [LARGE SCALE GENOMIC DNA]</scope>
    <source>
        <strain evidence="1 2">BCRC 12945</strain>
    </source>
</reference>
<dbReference type="RefSeq" id="WP_129032044.1">
    <property type="nucleotide sequence ID" value="NZ_CP059603.1"/>
</dbReference>
<accession>A0A4Q0VKU3</accession>
<sequence>MAKKDEKRARHAIIVDMNDFLMDYAAGKLGQQANLAQQVAAAGQPDLTGLDDLFKDEGVGRRTKYEEVATGFLRDKDNVNAVEESNDVKAASTELTKEAIAYLGSHPNEFNKWEEA</sequence>
<dbReference type="EMBL" id="QXIL01000006">
    <property type="protein sequence ID" value="RXI79084.1"/>
    <property type="molecule type" value="Genomic_DNA"/>
</dbReference>
<name>A0A4Q0VKU3_9LACO</name>
<evidence type="ECO:0000313" key="2">
    <source>
        <dbReference type="Proteomes" id="UP000290602"/>
    </source>
</evidence>
<gene>
    <name evidence="1" type="ORF">DXH47_04725</name>
</gene>
<dbReference type="OrthoDB" id="2324726at2"/>
<proteinExistence type="predicted"/>
<dbReference type="Proteomes" id="UP000290602">
    <property type="component" value="Unassembled WGS sequence"/>
</dbReference>
<comment type="caution">
    <text evidence="1">The sequence shown here is derived from an EMBL/GenBank/DDBJ whole genome shotgun (WGS) entry which is preliminary data.</text>
</comment>
<keyword evidence="2" id="KW-1185">Reference proteome</keyword>
<protein>
    <submittedName>
        <fullName evidence="1">Uncharacterized protein</fullName>
    </submittedName>
</protein>
<organism evidence="1 2">
    <name type="scientific">Levilactobacillus suantsaii</name>
    <dbReference type="NCBI Taxonomy" id="2292255"/>
    <lineage>
        <taxon>Bacteria</taxon>
        <taxon>Bacillati</taxon>
        <taxon>Bacillota</taxon>
        <taxon>Bacilli</taxon>
        <taxon>Lactobacillales</taxon>
        <taxon>Lactobacillaceae</taxon>
        <taxon>Levilactobacillus</taxon>
    </lineage>
</organism>